<dbReference type="GO" id="GO:0005886">
    <property type="term" value="C:plasma membrane"/>
    <property type="evidence" value="ECO:0007669"/>
    <property type="project" value="UniProtKB-SubCell"/>
</dbReference>
<keyword evidence="6 8" id="KW-1133">Transmembrane helix</keyword>
<dbReference type="NCBIfam" id="TIGR00842">
    <property type="entry name" value="bcct"/>
    <property type="match status" value="1"/>
</dbReference>
<evidence type="ECO:0000256" key="6">
    <source>
        <dbReference type="ARBA" id="ARBA00022989"/>
    </source>
</evidence>
<dbReference type="EMBL" id="CP027806">
    <property type="protein sequence ID" value="AXJ00238.1"/>
    <property type="molecule type" value="Genomic_DNA"/>
</dbReference>
<organism evidence="9 10">
    <name type="scientific">Cyclonatronum proteinivorum</name>
    <dbReference type="NCBI Taxonomy" id="1457365"/>
    <lineage>
        <taxon>Bacteria</taxon>
        <taxon>Pseudomonadati</taxon>
        <taxon>Balneolota</taxon>
        <taxon>Balneolia</taxon>
        <taxon>Balneolales</taxon>
        <taxon>Cyclonatronaceae</taxon>
        <taxon>Cyclonatronum</taxon>
    </lineage>
</organism>
<feature type="transmembrane region" description="Helical" evidence="8">
    <location>
        <begin position="155"/>
        <end position="178"/>
    </location>
</feature>
<evidence type="ECO:0000256" key="8">
    <source>
        <dbReference type="SAM" id="Phobius"/>
    </source>
</evidence>
<gene>
    <name evidence="9" type="ORF">CYPRO_0961</name>
</gene>
<feature type="transmembrane region" description="Helical" evidence="8">
    <location>
        <begin position="244"/>
        <end position="265"/>
    </location>
</feature>
<protein>
    <submittedName>
        <fullName evidence="9">Choline/glycine/proline betaine transport protein</fullName>
    </submittedName>
</protein>
<evidence type="ECO:0000256" key="3">
    <source>
        <dbReference type="ARBA" id="ARBA00022448"/>
    </source>
</evidence>
<dbReference type="Pfam" id="PF02028">
    <property type="entry name" value="BCCT"/>
    <property type="match status" value="1"/>
</dbReference>
<feature type="transmembrane region" description="Helical" evidence="8">
    <location>
        <begin position="29"/>
        <end position="48"/>
    </location>
</feature>
<comment type="subcellular location">
    <subcellularLocation>
        <location evidence="1">Cell membrane</location>
        <topology evidence="1">Multi-pass membrane protein</topology>
    </subcellularLocation>
</comment>
<feature type="transmembrane region" description="Helical" evidence="8">
    <location>
        <begin position="277"/>
        <end position="301"/>
    </location>
</feature>
<dbReference type="InterPro" id="IPR000060">
    <property type="entry name" value="BCCT_transptr"/>
</dbReference>
<evidence type="ECO:0000256" key="2">
    <source>
        <dbReference type="ARBA" id="ARBA00005658"/>
    </source>
</evidence>
<feature type="transmembrane region" description="Helical" evidence="8">
    <location>
        <begin position="333"/>
        <end position="351"/>
    </location>
</feature>
<dbReference type="GO" id="GO:0022857">
    <property type="term" value="F:transmembrane transporter activity"/>
    <property type="evidence" value="ECO:0007669"/>
    <property type="project" value="InterPro"/>
</dbReference>
<dbReference type="Proteomes" id="UP000254808">
    <property type="component" value="Chromosome"/>
</dbReference>
<feature type="transmembrane region" description="Helical" evidence="8">
    <location>
        <begin position="363"/>
        <end position="388"/>
    </location>
</feature>
<feature type="transmembrane region" description="Helical" evidence="8">
    <location>
        <begin position="198"/>
        <end position="224"/>
    </location>
</feature>
<feature type="transmembrane region" description="Helical" evidence="8">
    <location>
        <begin position="488"/>
        <end position="506"/>
    </location>
</feature>
<sequence>MSESNTPKPKPKTPLKKRDTFFTAMHKPVFWPSMILIMILIIGTIALGDTAEGWFNAARVSVTDWGSWLFVISVNAFIVMSLYFAFSKFGKIRLGGDKAKPDFSTSAWFAMLFSAGMGIGLMFFAVAEPMWHLLYPPHAEVGTIESVRDSMGVTFLHWGLHAWAIYAVVGLSLAFFAFNRKLPLSFRSVFYPLLGDRINGWIGDVIDILAVLATLFGLATSLGLGAAQAGAGMEYVFGFENTTTLQVIIIVVVTLVAIGSVILGVQKGVKVLSEFNIRLAGLFLLAILVFGPTLFILGTFVQSTGYYLQNFFEYATWVEAFDEDGSFMPTWTVFYWAWWISWSPYVGMFIARISRGRTVREFVMGVLIVPTSVTFLWMSGFGGTAIFLETTGIAEIAAAVEADQTTSLFILLDQFPLAMITSFLAIVLVLSFFVTSSDSGSLVIDGLTTGGKIESPVSMRTFWASAEGAVAAVLLIGGGLGALQAASITTGLPFAVLLMIMCYSLNKGLSREYGEMTARDRDKERDDYRSLIGKLVKEQREKKSS</sequence>
<dbReference type="KEGG" id="cprv:CYPRO_0961"/>
<keyword evidence="7 8" id="KW-0472">Membrane</keyword>
<feature type="transmembrane region" description="Helical" evidence="8">
    <location>
        <begin position="462"/>
        <end position="482"/>
    </location>
</feature>
<evidence type="ECO:0000313" key="10">
    <source>
        <dbReference type="Proteomes" id="UP000254808"/>
    </source>
</evidence>
<dbReference type="AlphaFoldDB" id="A0A345UID6"/>
<comment type="similarity">
    <text evidence="2">Belongs to the BCCT transporter (TC 2.A.15) family.</text>
</comment>
<keyword evidence="5 8" id="KW-0812">Transmembrane</keyword>
<feature type="transmembrane region" description="Helical" evidence="8">
    <location>
        <begin position="107"/>
        <end position="127"/>
    </location>
</feature>
<name>A0A345UID6_9BACT</name>
<evidence type="ECO:0000256" key="4">
    <source>
        <dbReference type="ARBA" id="ARBA00022475"/>
    </source>
</evidence>
<keyword evidence="3" id="KW-0813">Transport</keyword>
<evidence type="ECO:0000313" key="9">
    <source>
        <dbReference type="EMBL" id="AXJ00238.1"/>
    </source>
</evidence>
<evidence type="ECO:0000256" key="7">
    <source>
        <dbReference type="ARBA" id="ARBA00023136"/>
    </source>
</evidence>
<evidence type="ECO:0000256" key="5">
    <source>
        <dbReference type="ARBA" id="ARBA00022692"/>
    </source>
</evidence>
<proteinExistence type="inferred from homology"/>
<dbReference type="PANTHER" id="PTHR30047">
    <property type="entry name" value="HIGH-AFFINITY CHOLINE TRANSPORT PROTEIN-RELATED"/>
    <property type="match status" value="1"/>
</dbReference>
<keyword evidence="10" id="KW-1185">Reference proteome</keyword>
<feature type="transmembrane region" description="Helical" evidence="8">
    <location>
        <begin position="408"/>
        <end position="434"/>
    </location>
</feature>
<dbReference type="PANTHER" id="PTHR30047:SF7">
    <property type="entry name" value="HIGH-AFFINITY CHOLINE TRANSPORT PROTEIN"/>
    <property type="match status" value="1"/>
</dbReference>
<keyword evidence="4" id="KW-1003">Cell membrane</keyword>
<accession>A0A345UID6</accession>
<feature type="transmembrane region" description="Helical" evidence="8">
    <location>
        <begin position="68"/>
        <end position="86"/>
    </location>
</feature>
<reference evidence="9 10" key="1">
    <citation type="submission" date="2018-03" db="EMBL/GenBank/DDBJ databases">
        <title>Phenotypic and genomic properties of Cyclonatronum proteinivorum gen. nov., sp. nov., a haloalkaliphilic bacteroidete from soda lakes possessing Na+-translocating rhodopsin.</title>
        <authorList>
            <person name="Toshchakov S.V."/>
            <person name="Korzhenkov A."/>
            <person name="Samarov N.I."/>
            <person name="Kublanov I.V."/>
            <person name="Muntyan M.S."/>
            <person name="Sorokin D.Y."/>
        </authorList>
    </citation>
    <scope>NUCLEOTIDE SEQUENCE [LARGE SCALE GENOMIC DNA]</scope>
    <source>
        <strain evidence="9 10">Omega</strain>
    </source>
</reference>
<evidence type="ECO:0000256" key="1">
    <source>
        <dbReference type="ARBA" id="ARBA00004651"/>
    </source>
</evidence>